<feature type="chain" id="PRO_5003190628" evidence="1">
    <location>
        <begin position="21"/>
        <end position="108"/>
    </location>
</feature>
<accession>E4UNC7</accession>
<dbReference type="InParanoid" id="E4UNC7"/>
<dbReference type="OMA" id="IEYETCT"/>
<gene>
    <name evidence="2" type="ORF">MGYG_03379</name>
</gene>
<protein>
    <submittedName>
        <fullName evidence="2">Uncharacterized protein</fullName>
    </submittedName>
</protein>
<dbReference type="VEuPathDB" id="FungiDB:MGYG_03379"/>
<dbReference type="AlphaFoldDB" id="E4UNC7"/>
<evidence type="ECO:0000313" key="3">
    <source>
        <dbReference type="Proteomes" id="UP000002669"/>
    </source>
</evidence>
<dbReference type="GeneID" id="10031170"/>
<keyword evidence="1" id="KW-0732">Signal</keyword>
<dbReference type="eggNOG" id="ENOG502RPIT">
    <property type="taxonomic scope" value="Eukaryota"/>
</dbReference>
<evidence type="ECO:0000313" key="2">
    <source>
        <dbReference type="EMBL" id="EFR00377.1"/>
    </source>
</evidence>
<dbReference type="Proteomes" id="UP000002669">
    <property type="component" value="Unassembled WGS sequence"/>
</dbReference>
<keyword evidence="3" id="KW-1185">Reference proteome</keyword>
<dbReference type="RefSeq" id="XP_003175859.1">
    <property type="nucleotide sequence ID" value="XM_003175811.1"/>
</dbReference>
<dbReference type="EMBL" id="DS989823">
    <property type="protein sequence ID" value="EFR00377.1"/>
    <property type="molecule type" value="Genomic_DNA"/>
</dbReference>
<proteinExistence type="predicted"/>
<name>E4UNC7_ARTGP</name>
<dbReference type="HOGENOM" id="CLU_2222641_0_0_1"/>
<evidence type="ECO:0000256" key="1">
    <source>
        <dbReference type="SAM" id="SignalP"/>
    </source>
</evidence>
<feature type="signal peptide" evidence="1">
    <location>
        <begin position="1"/>
        <end position="20"/>
    </location>
</feature>
<reference evidence="3" key="1">
    <citation type="journal article" date="2012" name="MBio">
        <title>Comparative genome analysis of Trichophyton rubrum and related dermatophytes reveals candidate genes involved in infection.</title>
        <authorList>
            <person name="Martinez D.A."/>
            <person name="Oliver B.G."/>
            <person name="Graeser Y."/>
            <person name="Goldberg J.M."/>
            <person name="Li W."/>
            <person name="Martinez-Rossi N.M."/>
            <person name="Monod M."/>
            <person name="Shelest E."/>
            <person name="Barton R.C."/>
            <person name="Birch E."/>
            <person name="Brakhage A.A."/>
            <person name="Chen Z."/>
            <person name="Gurr S.J."/>
            <person name="Heiman D."/>
            <person name="Heitman J."/>
            <person name="Kosti I."/>
            <person name="Rossi A."/>
            <person name="Saif S."/>
            <person name="Samalova M."/>
            <person name="Saunders C.W."/>
            <person name="Shea T."/>
            <person name="Summerbell R.C."/>
            <person name="Xu J."/>
            <person name="Young S."/>
            <person name="Zeng Q."/>
            <person name="Birren B.W."/>
            <person name="Cuomo C.A."/>
            <person name="White T.C."/>
        </authorList>
    </citation>
    <scope>NUCLEOTIDE SEQUENCE [LARGE SCALE GENOMIC DNA]</scope>
    <source>
        <strain evidence="3">ATCC MYA-4604 / CBS 118893</strain>
    </source>
</reference>
<organism evidence="3">
    <name type="scientific">Arthroderma gypseum (strain ATCC MYA-4604 / CBS 118893)</name>
    <name type="common">Microsporum gypseum</name>
    <dbReference type="NCBI Taxonomy" id="535722"/>
    <lineage>
        <taxon>Eukaryota</taxon>
        <taxon>Fungi</taxon>
        <taxon>Dikarya</taxon>
        <taxon>Ascomycota</taxon>
        <taxon>Pezizomycotina</taxon>
        <taxon>Eurotiomycetes</taxon>
        <taxon>Eurotiomycetidae</taxon>
        <taxon>Onygenales</taxon>
        <taxon>Arthrodermataceae</taxon>
        <taxon>Nannizzia</taxon>
    </lineage>
</organism>
<dbReference type="OrthoDB" id="4453753at2759"/>
<sequence>MKPTLLYSAAFACLASFALANPLANANADISKRDTAAAMGALKGCSGSRTNGDHCSGRRLGPQNSFRNCKNRDGRCCAKNKDGTGGLDVGHGMGREDCGFCFSGKCKA</sequence>